<dbReference type="RefSeq" id="WP_131552573.1">
    <property type="nucleotide sequence ID" value="NZ_SJSK01000002.1"/>
</dbReference>
<evidence type="ECO:0000259" key="5">
    <source>
        <dbReference type="Pfam" id="PF07696"/>
    </source>
</evidence>
<accession>A0A4R0N041</accession>
<keyword evidence="2" id="KW-1133">Transmembrane helix</keyword>
<dbReference type="OrthoDB" id="9783459at2"/>
<dbReference type="InterPro" id="IPR011622">
    <property type="entry name" value="7TMR_DISM_rcpt_extracell_dom2"/>
</dbReference>
<feature type="transmembrane region" description="Helical" evidence="2">
    <location>
        <begin position="253"/>
        <end position="273"/>
    </location>
</feature>
<evidence type="ECO:0000259" key="4">
    <source>
        <dbReference type="Pfam" id="PF07695"/>
    </source>
</evidence>
<gene>
    <name evidence="6" type="ORF">EZ428_07685</name>
</gene>
<feature type="coiled-coil region" evidence="1">
    <location>
        <begin position="423"/>
        <end position="482"/>
    </location>
</feature>
<feature type="transmembrane region" description="Helical" evidence="2">
    <location>
        <begin position="310"/>
        <end position="330"/>
    </location>
</feature>
<keyword evidence="1" id="KW-0175">Coiled coil</keyword>
<feature type="domain" description="7TM-DISM receptor extracellular" evidence="5">
    <location>
        <begin position="42"/>
        <end position="172"/>
    </location>
</feature>
<dbReference type="Gene3D" id="2.60.40.2380">
    <property type="match status" value="1"/>
</dbReference>
<reference evidence="6 7" key="1">
    <citation type="submission" date="2019-02" db="EMBL/GenBank/DDBJ databases">
        <title>Pedobacter sp. RP-1-13 sp. nov., isolated from Arctic soil.</title>
        <authorList>
            <person name="Dahal R.H."/>
        </authorList>
    </citation>
    <scope>NUCLEOTIDE SEQUENCE [LARGE SCALE GENOMIC DNA]</scope>
    <source>
        <strain evidence="6 7">RP-1-13</strain>
    </source>
</reference>
<evidence type="ECO:0000256" key="2">
    <source>
        <dbReference type="SAM" id="Phobius"/>
    </source>
</evidence>
<organism evidence="6 7">
    <name type="scientific">Pedobacter frigiditerrae</name>
    <dbReference type="NCBI Taxonomy" id="2530452"/>
    <lineage>
        <taxon>Bacteria</taxon>
        <taxon>Pseudomonadati</taxon>
        <taxon>Bacteroidota</taxon>
        <taxon>Sphingobacteriia</taxon>
        <taxon>Sphingobacteriales</taxon>
        <taxon>Sphingobacteriaceae</taxon>
        <taxon>Pedobacter</taxon>
    </lineage>
</organism>
<feature type="domain" description="7TM-DISM receptor extracellular" evidence="4">
    <location>
        <begin position="187"/>
        <end position="393"/>
    </location>
</feature>
<evidence type="ECO:0000256" key="1">
    <source>
        <dbReference type="SAM" id="Coils"/>
    </source>
</evidence>
<keyword evidence="7" id="KW-1185">Reference proteome</keyword>
<name>A0A4R0N041_9SPHI</name>
<feature type="transmembrane region" description="Helical" evidence="2">
    <location>
        <begin position="217"/>
        <end position="233"/>
    </location>
</feature>
<feature type="chain" id="PRO_5020700729" evidence="3">
    <location>
        <begin position="26"/>
        <end position="640"/>
    </location>
</feature>
<dbReference type="InterPro" id="IPR011623">
    <property type="entry name" value="7TMR_DISM_rcpt_extracell_dom1"/>
</dbReference>
<feature type="signal peptide" evidence="3">
    <location>
        <begin position="1"/>
        <end position="25"/>
    </location>
</feature>
<feature type="transmembrane region" description="Helical" evidence="2">
    <location>
        <begin position="285"/>
        <end position="304"/>
    </location>
</feature>
<proteinExistence type="predicted"/>
<dbReference type="Pfam" id="PF07696">
    <property type="entry name" value="7TMR-DISMED2"/>
    <property type="match status" value="1"/>
</dbReference>
<evidence type="ECO:0000256" key="3">
    <source>
        <dbReference type="SAM" id="SignalP"/>
    </source>
</evidence>
<protein>
    <submittedName>
        <fullName evidence="6">Chromosome partitioning protein ParA</fullName>
    </submittedName>
</protein>
<comment type="caution">
    <text evidence="6">The sequence shown here is derived from an EMBL/GenBank/DDBJ whole genome shotgun (WGS) entry which is preliminary data.</text>
</comment>
<keyword evidence="3" id="KW-0732">Signal</keyword>
<feature type="transmembrane region" description="Helical" evidence="2">
    <location>
        <begin position="188"/>
        <end position="210"/>
    </location>
</feature>
<feature type="transmembrane region" description="Helical" evidence="2">
    <location>
        <begin position="372"/>
        <end position="391"/>
    </location>
</feature>
<dbReference type="Pfam" id="PF07695">
    <property type="entry name" value="7TMR-DISM_7TM"/>
    <property type="match status" value="1"/>
</dbReference>
<dbReference type="AlphaFoldDB" id="A0A4R0N041"/>
<keyword evidence="2" id="KW-0472">Membrane</keyword>
<sequence length="640" mass="75430">MLKKLTSVFSFVIITLSFNSSYAQRAVNVDSKLKEYIFKADEVVCLEDASNKLTIATISSAAYQSKFIKNINFYPKNYNRSSAYWYRIKVRFKEDVKQNAIIEFFDQITDHIESYLPDTNRKYVKSVAGADLNFAERSYHHKNFEFLINTTKKGEYYYYFRVKSKDQVNVIIVYRTIERFIGYALSEYIMFGFFYGMIVIFSFHNLLMFLAVKRRQYFFYILYILSVGLYEMSTDGIAFQYLWPNHPVWNEYAYGVSLFFLSTFGLIFTKELLHVKIKAPTINKVINVLLGVRFLFFLVCLFYDNDLFKYKFLEAIPLSLCFFTGIYIWWKKQYGPARFFVLGYFFLFMGFIIKIVHILGWSRLFIGNVVGYYSLSFGFLLEMVFLSFAIGDQVRILKRKKENARKQIIKQMQVNADLKDSINKELEIKVAERTKEVQQKSKELQQKNITIEDQNEELLSINALLEQQAEEISRMNILLEKDNITLKTNIEKVTDARVNATELDFDEFSLKYPDRDTCYKFLAELKWENGYACIKCANTTYCNGKVPFNRRCTKCAYEESVLHQTIFENNRIPINKAFYLVYLMYNHKGAISSHKLSEKLGIRQSTCWTYASKIKKVMEERKKDLKGVGKSGWRKLVLDK</sequence>
<evidence type="ECO:0000313" key="7">
    <source>
        <dbReference type="Proteomes" id="UP000292884"/>
    </source>
</evidence>
<evidence type="ECO:0000313" key="6">
    <source>
        <dbReference type="EMBL" id="TCC91634.1"/>
    </source>
</evidence>
<feature type="transmembrane region" description="Helical" evidence="2">
    <location>
        <begin position="339"/>
        <end position="360"/>
    </location>
</feature>
<dbReference type="Proteomes" id="UP000292884">
    <property type="component" value="Unassembled WGS sequence"/>
</dbReference>
<dbReference type="EMBL" id="SJSK01000002">
    <property type="protein sequence ID" value="TCC91634.1"/>
    <property type="molecule type" value="Genomic_DNA"/>
</dbReference>
<keyword evidence="2" id="KW-0812">Transmembrane</keyword>